<dbReference type="Proteomes" id="UP001316184">
    <property type="component" value="Chromosome"/>
</dbReference>
<name>A0ABY5MAG5_9ACTN</name>
<dbReference type="Gene3D" id="1.10.101.10">
    <property type="entry name" value="PGBD-like superfamily/PGBD"/>
    <property type="match status" value="2"/>
</dbReference>
<keyword evidence="1" id="KW-0732">Signal</keyword>
<dbReference type="InterPro" id="IPR036365">
    <property type="entry name" value="PGBD-like_sf"/>
</dbReference>
<dbReference type="InterPro" id="IPR036366">
    <property type="entry name" value="PGBDSf"/>
</dbReference>
<evidence type="ECO:0000313" key="4">
    <source>
        <dbReference type="EMBL" id="UUP14106.1"/>
    </source>
</evidence>
<sequence length="379" mass="40381">MRKVWIVAVALALALALGLTAAPAGAAAGKPPIPLPSAPTGLASPVALPQVVDPVPAYQPQVSCHPGDMIGPIMLRDLVLATYGIGGRGNISRGCTEGVSEHSEGRAWDWAVNVKNPAEQAAAADFIAWLTRDDGLNARRLGVMYVIYNKKIWGAYNTRAGWRTSYAHTDHVHISFSWNGARGNTSFWTGTAGTTDHGPCARFKGSYAAPTSAPRAARCGAPTTALVKTSRPNRQYGSTGGTVARLQTLLGVPVTRRFDTATQAAVRSYQRAHDLPVTGAADQPTWASLDRSSIKKRTVRGFTAWKAANHGRKHYSRNTLSQGRAAKAVVILQTALGMRVADRNGYFGPLTQAAVMKVQAKAGLVPDGVVRAEEWQAIR</sequence>
<dbReference type="InterPro" id="IPR002477">
    <property type="entry name" value="Peptidoglycan-bd-like"/>
</dbReference>
<reference evidence="4 5" key="1">
    <citation type="submission" date="2022-08" db="EMBL/GenBank/DDBJ databases">
        <title>novel species in genus Aeromicrobium.</title>
        <authorList>
            <person name="Ye L."/>
        </authorList>
    </citation>
    <scope>NUCLEOTIDE SEQUENCE [LARGE SCALE GENOMIC DNA]</scope>
    <source>
        <strain evidence="5">zg-Y1379</strain>
    </source>
</reference>
<dbReference type="Pfam" id="PF01471">
    <property type="entry name" value="PG_binding_1"/>
    <property type="match status" value="2"/>
</dbReference>
<feature type="signal peptide" evidence="1">
    <location>
        <begin position="1"/>
        <end position="26"/>
    </location>
</feature>
<dbReference type="InterPro" id="IPR058593">
    <property type="entry name" value="ARB_07466-like_C"/>
</dbReference>
<proteinExistence type="predicted"/>
<evidence type="ECO:0000259" key="2">
    <source>
        <dbReference type="Pfam" id="PF01471"/>
    </source>
</evidence>
<feature type="chain" id="PRO_5046525771" evidence="1">
    <location>
        <begin position="27"/>
        <end position="379"/>
    </location>
</feature>
<dbReference type="EMBL" id="CP102173">
    <property type="protein sequence ID" value="UUP14106.1"/>
    <property type="molecule type" value="Genomic_DNA"/>
</dbReference>
<protein>
    <submittedName>
        <fullName evidence="4">Peptidoglycan-binding protein</fullName>
    </submittedName>
</protein>
<feature type="domain" description="ARB-07466-like C-terminal" evidence="3">
    <location>
        <begin position="93"/>
        <end position="165"/>
    </location>
</feature>
<evidence type="ECO:0000256" key="1">
    <source>
        <dbReference type="SAM" id="SignalP"/>
    </source>
</evidence>
<dbReference type="RefSeq" id="WP_232403385.1">
    <property type="nucleotide sequence ID" value="NZ_CP102173.1"/>
</dbReference>
<evidence type="ECO:0000313" key="5">
    <source>
        <dbReference type="Proteomes" id="UP001316184"/>
    </source>
</evidence>
<evidence type="ECO:0000259" key="3">
    <source>
        <dbReference type="Pfam" id="PF26571"/>
    </source>
</evidence>
<dbReference type="Pfam" id="PF26571">
    <property type="entry name" value="VldE"/>
    <property type="match status" value="1"/>
</dbReference>
<organism evidence="4 5">
    <name type="scientific">Aeromicrobium wangtongii</name>
    <dbReference type="NCBI Taxonomy" id="2969247"/>
    <lineage>
        <taxon>Bacteria</taxon>
        <taxon>Bacillati</taxon>
        <taxon>Actinomycetota</taxon>
        <taxon>Actinomycetes</taxon>
        <taxon>Propionibacteriales</taxon>
        <taxon>Nocardioidaceae</taxon>
        <taxon>Aeromicrobium</taxon>
    </lineage>
</organism>
<feature type="domain" description="Peptidoglycan binding-like" evidence="2">
    <location>
        <begin position="251"/>
        <end position="289"/>
    </location>
</feature>
<feature type="domain" description="Peptidoglycan binding-like" evidence="2">
    <location>
        <begin position="339"/>
        <end position="377"/>
    </location>
</feature>
<gene>
    <name evidence="4" type="ORF">NQV15_02000</name>
</gene>
<keyword evidence="5" id="KW-1185">Reference proteome</keyword>
<dbReference type="SUPFAM" id="SSF47090">
    <property type="entry name" value="PGBD-like"/>
    <property type="match status" value="2"/>
</dbReference>
<accession>A0ABY5MAG5</accession>